<dbReference type="InterPro" id="IPR053021">
    <property type="entry name" value="Chloroplast_ADK"/>
</dbReference>
<protein>
    <recommendedName>
        <fullName evidence="2">DUF1995 domain-containing protein</fullName>
    </recommendedName>
</protein>
<sequence>MSTTSVQVVTLSLMSFAAVGVHSSIAFSLSVPQLTGRSFVSRETYLAGNHDIKSSCGIREKRRKSRDRVRLTASLSSAPSLPRDVKDAVTKCRTAVQTALGDRLSRMDIEMPVGAKFGVEKSGKNKKKALLGGSDSSMATEVSKDMLDTSDRELCRLFVEMFQPVGGENIAAVFNDENYANIAKSKWKGDYGADCRIMSISRGKGSSLGMGAGKKKKKKSMGFAAKMAAELNPESSGPFSLPNNIEVAIFVAPSPKELVAIERICNEVGMGTCVILLNARLGKYDGKFPTEDSAVLFSEEFVPVFHLGAAPQEAAPECLVFRSYPDDWTLARKPKVGPPKVISSSPERFSIEECQEAYDTIEIGDLEEKVEDFMGNLAGWFK</sequence>
<evidence type="ECO:0000313" key="3">
    <source>
        <dbReference type="EMBL" id="CAD8882709.1"/>
    </source>
</evidence>
<accession>A0A7S1BEA9</accession>
<feature type="chain" id="PRO_5031526848" description="DUF1995 domain-containing protein" evidence="1">
    <location>
        <begin position="27"/>
        <end position="382"/>
    </location>
</feature>
<feature type="signal peptide" evidence="1">
    <location>
        <begin position="1"/>
        <end position="26"/>
    </location>
</feature>
<dbReference type="PANTHER" id="PTHR35509:SF1">
    <property type="entry name" value="DOMAIN PROTEIN, PUTATIVE (DUF1995)-RELATED"/>
    <property type="match status" value="1"/>
</dbReference>
<reference evidence="3" key="1">
    <citation type="submission" date="2021-01" db="EMBL/GenBank/DDBJ databases">
        <authorList>
            <person name="Corre E."/>
            <person name="Pelletier E."/>
            <person name="Niang G."/>
            <person name="Scheremetjew M."/>
            <person name="Finn R."/>
            <person name="Kale V."/>
            <person name="Holt S."/>
            <person name="Cochrane G."/>
            <person name="Meng A."/>
            <person name="Brown T."/>
            <person name="Cohen L."/>
        </authorList>
    </citation>
    <scope>NUCLEOTIDE SEQUENCE</scope>
    <source>
        <strain evidence="3">308</strain>
    </source>
</reference>
<keyword evidence="1" id="KW-0732">Signal</keyword>
<feature type="domain" description="DUF1995" evidence="2">
    <location>
        <begin position="82"/>
        <end position="355"/>
    </location>
</feature>
<dbReference type="PANTHER" id="PTHR35509">
    <property type="entry name" value="DOMAIN PROTEIN, PUTATIVE (DUF1995)-RELATED"/>
    <property type="match status" value="1"/>
</dbReference>
<proteinExistence type="predicted"/>
<evidence type="ECO:0000256" key="1">
    <source>
        <dbReference type="SAM" id="SignalP"/>
    </source>
</evidence>
<dbReference type="Pfam" id="PF09353">
    <property type="entry name" value="DUF1995"/>
    <property type="match status" value="1"/>
</dbReference>
<dbReference type="EMBL" id="HBFR01013607">
    <property type="protein sequence ID" value="CAD8882709.1"/>
    <property type="molecule type" value="Transcribed_RNA"/>
</dbReference>
<gene>
    <name evidence="3" type="ORF">CHYS00102_LOCUS9904</name>
</gene>
<organism evidence="3">
    <name type="scientific">Corethron hystrix</name>
    <dbReference type="NCBI Taxonomy" id="216773"/>
    <lineage>
        <taxon>Eukaryota</taxon>
        <taxon>Sar</taxon>
        <taxon>Stramenopiles</taxon>
        <taxon>Ochrophyta</taxon>
        <taxon>Bacillariophyta</taxon>
        <taxon>Coscinodiscophyceae</taxon>
        <taxon>Corethrophycidae</taxon>
        <taxon>Corethrales</taxon>
        <taxon>Corethraceae</taxon>
        <taxon>Corethron</taxon>
    </lineage>
</organism>
<dbReference type="InterPro" id="IPR018962">
    <property type="entry name" value="DUF1995"/>
</dbReference>
<name>A0A7S1BEA9_9STRA</name>
<dbReference type="AlphaFoldDB" id="A0A7S1BEA9"/>
<evidence type="ECO:0000259" key="2">
    <source>
        <dbReference type="Pfam" id="PF09353"/>
    </source>
</evidence>